<gene>
    <name evidence="3" type="primary">RASA4</name>
    <name evidence="3" type="ORF">TSPGSL018_1540</name>
</gene>
<dbReference type="Gene3D" id="2.60.40.150">
    <property type="entry name" value="C2 domain"/>
    <property type="match status" value="2"/>
</dbReference>
<evidence type="ECO:0000259" key="2">
    <source>
        <dbReference type="PROSITE" id="PS50004"/>
    </source>
</evidence>
<reference evidence="3" key="1">
    <citation type="submission" date="2014-05" db="EMBL/GenBank/DDBJ databases">
        <title>The transcriptome of the halophilic microalga Tetraselmis sp. GSL018 isolated from the Great Salt Lake, Utah.</title>
        <authorList>
            <person name="Jinkerson R.E."/>
            <person name="D'Adamo S."/>
            <person name="Posewitz M.C."/>
        </authorList>
    </citation>
    <scope>NUCLEOTIDE SEQUENCE</scope>
    <source>
        <strain evidence="3">GSL018</strain>
    </source>
</reference>
<protein>
    <submittedName>
        <fullName evidence="3">Ras GTPase-activating protein 4</fullName>
    </submittedName>
</protein>
<dbReference type="InterPro" id="IPR035892">
    <property type="entry name" value="C2_domain_sf"/>
</dbReference>
<dbReference type="PANTHER" id="PTHR47264:SF3">
    <property type="entry name" value="SYNAPTOTAGMIN-5 ISOFORM X1"/>
    <property type="match status" value="1"/>
</dbReference>
<dbReference type="SMART" id="SM00239">
    <property type="entry name" value="C2"/>
    <property type="match status" value="3"/>
</dbReference>
<evidence type="ECO:0000313" key="3">
    <source>
        <dbReference type="EMBL" id="JAC71595.1"/>
    </source>
</evidence>
<feature type="domain" description="C2" evidence="2">
    <location>
        <begin position="392"/>
        <end position="507"/>
    </location>
</feature>
<feature type="compositionally biased region" description="Low complexity" evidence="1">
    <location>
        <begin position="580"/>
        <end position="591"/>
    </location>
</feature>
<feature type="compositionally biased region" description="Basic and acidic residues" evidence="1">
    <location>
        <begin position="533"/>
        <end position="550"/>
    </location>
</feature>
<feature type="region of interest" description="Disordered" evidence="1">
    <location>
        <begin position="533"/>
        <end position="555"/>
    </location>
</feature>
<feature type="domain" description="C2" evidence="2">
    <location>
        <begin position="258"/>
        <end position="372"/>
    </location>
</feature>
<accession>A0A061RLS9</accession>
<dbReference type="InterPro" id="IPR000008">
    <property type="entry name" value="C2_dom"/>
</dbReference>
<sequence>MRGRPWGGDDLHPLLCRVRACGAWLLPPPCRMAINCRAAVTGISLKGTLSFFPVPSERLILYGFKAMPDAKLQLRVKPLGGFEAEIGGFSFLERLLKSQIKKRLLLPNLKCIGLEFEEPYPYASGAQLLVVVQRVSGLLPSLREVRLEVKLQRVSRASSAKVDATGAVIFGQRLLLELDGEDGQLVFRLSEQKKAIGSCALQVEHMADGAAAWWGQLADGPRAKRQEPGGAPWEVELPLEGATGITLSAEVSVVQWHHPSPEHPGAGPGSGTAGGRTILLHVVECRSAVAQSGQRTGLMVRAKCAGEERCTAVIKRTLTPFWNDVLAFEQKPHTSKIAMEVVNRSGGSERTLGRASLKLDAIPSDCATNKWLHLEGTAQGELHVRAMAVRGVPGDSAVESVANLMREHYDRLEVTVESGSSLMACDRFGTSDPYVVVSYGSAEHRTKTLRKTLNPVWNHCFHLRLQGAESLILAVYDWDCVGEDDFMGRVEISDREIQLLGQAEESRTHLVLEGVESGMLCVKLRRFVAKGQRAEPLESRRDDREGRHSYEPSLMSTTKCVQTDCSSPFQDEGCSRKSLESLSSSEGSPMSRSRRRFSFSAPLIFSRKGKSFSRFRTKRSDTTGNTAVTNDSSPSHVSSEEQIRCLQQRLDEKEAEMLSMKAEYTAAMQQMKHDQETLLGKLRMFEDELVTLPVSVAE</sequence>
<dbReference type="SUPFAM" id="SSF49562">
    <property type="entry name" value="C2 domain (Calcium/lipid-binding domain, CaLB)"/>
    <property type="match status" value="2"/>
</dbReference>
<dbReference type="EMBL" id="GBEZ01014483">
    <property type="protein sequence ID" value="JAC71595.1"/>
    <property type="molecule type" value="Transcribed_RNA"/>
</dbReference>
<dbReference type="AlphaFoldDB" id="A0A061RLS9"/>
<dbReference type="PROSITE" id="PS50004">
    <property type="entry name" value="C2"/>
    <property type="match status" value="2"/>
</dbReference>
<feature type="region of interest" description="Disordered" evidence="1">
    <location>
        <begin position="617"/>
        <end position="639"/>
    </location>
</feature>
<evidence type="ECO:0000256" key="1">
    <source>
        <dbReference type="SAM" id="MobiDB-lite"/>
    </source>
</evidence>
<dbReference type="CDD" id="cd00030">
    <property type="entry name" value="C2"/>
    <property type="match status" value="1"/>
</dbReference>
<proteinExistence type="predicted"/>
<dbReference type="PANTHER" id="PTHR47264">
    <property type="entry name" value="OS01G0128800 PROTEIN"/>
    <property type="match status" value="1"/>
</dbReference>
<feature type="region of interest" description="Disordered" evidence="1">
    <location>
        <begin position="569"/>
        <end position="594"/>
    </location>
</feature>
<dbReference type="Pfam" id="PF00168">
    <property type="entry name" value="C2"/>
    <property type="match status" value="2"/>
</dbReference>
<organism evidence="3">
    <name type="scientific">Tetraselmis sp. GSL018</name>
    <dbReference type="NCBI Taxonomy" id="582737"/>
    <lineage>
        <taxon>Eukaryota</taxon>
        <taxon>Viridiplantae</taxon>
        <taxon>Chlorophyta</taxon>
        <taxon>core chlorophytes</taxon>
        <taxon>Chlorodendrophyceae</taxon>
        <taxon>Chlorodendrales</taxon>
        <taxon>Chlorodendraceae</taxon>
        <taxon>Tetraselmis</taxon>
    </lineage>
</organism>
<feature type="compositionally biased region" description="Polar residues" evidence="1">
    <location>
        <begin position="622"/>
        <end position="637"/>
    </location>
</feature>
<name>A0A061RLS9_9CHLO</name>